<evidence type="ECO:0000313" key="6">
    <source>
        <dbReference type="Proteomes" id="UP001201701"/>
    </source>
</evidence>
<dbReference type="Proteomes" id="UP001201701">
    <property type="component" value="Unassembled WGS sequence"/>
</dbReference>
<dbReference type="NCBIfam" id="TIGR00254">
    <property type="entry name" value="GGDEF"/>
    <property type="match status" value="1"/>
</dbReference>
<dbReference type="Pfam" id="PF00990">
    <property type="entry name" value="GGDEF"/>
    <property type="match status" value="1"/>
</dbReference>
<feature type="domain" description="GGDEF" evidence="4">
    <location>
        <begin position="218"/>
        <end position="348"/>
    </location>
</feature>
<dbReference type="InterPro" id="IPR000160">
    <property type="entry name" value="GGDEF_dom"/>
</dbReference>
<feature type="transmembrane region" description="Helical" evidence="3">
    <location>
        <begin position="25"/>
        <end position="44"/>
    </location>
</feature>
<dbReference type="Gene3D" id="3.30.70.270">
    <property type="match status" value="1"/>
</dbReference>
<keyword evidence="3" id="KW-1133">Transmembrane helix</keyword>
<evidence type="ECO:0000313" key="5">
    <source>
        <dbReference type="EMBL" id="MCG7504701.1"/>
    </source>
</evidence>
<dbReference type="PROSITE" id="PS50887">
    <property type="entry name" value="GGDEF"/>
    <property type="match status" value="1"/>
</dbReference>
<comment type="catalytic activity">
    <reaction evidence="2">
        <text>2 GTP = 3',3'-c-di-GMP + 2 diphosphate</text>
        <dbReference type="Rhea" id="RHEA:24898"/>
        <dbReference type="ChEBI" id="CHEBI:33019"/>
        <dbReference type="ChEBI" id="CHEBI:37565"/>
        <dbReference type="ChEBI" id="CHEBI:58805"/>
        <dbReference type="EC" id="2.7.7.65"/>
    </reaction>
</comment>
<dbReference type="InterPro" id="IPR029787">
    <property type="entry name" value="Nucleotide_cyclase"/>
</dbReference>
<reference evidence="5 6" key="1">
    <citation type="submission" date="2022-02" db="EMBL/GenBank/DDBJ databases">
        <title>Draft genome sequence of Mezorhizobium retamae strain IRAMC:0171 isolated from Retama raetam nodules.</title>
        <authorList>
            <person name="Bengaied R."/>
            <person name="Sbissi I."/>
            <person name="Huber K."/>
            <person name="Ghodbane F."/>
            <person name="Nouioui I."/>
            <person name="Tarhouni M."/>
            <person name="Gtari M."/>
        </authorList>
    </citation>
    <scope>NUCLEOTIDE SEQUENCE [LARGE SCALE GENOMIC DNA]</scope>
    <source>
        <strain evidence="5 6">IRAMC:0171</strain>
    </source>
</reference>
<dbReference type="EC" id="2.7.7.65" evidence="1"/>
<dbReference type="PANTHER" id="PTHR45138:SF9">
    <property type="entry name" value="DIGUANYLATE CYCLASE DGCM-RELATED"/>
    <property type="match status" value="1"/>
</dbReference>
<dbReference type="Pfam" id="PF20973">
    <property type="entry name" value="VUPS"/>
    <property type="match status" value="1"/>
</dbReference>
<dbReference type="PANTHER" id="PTHR45138">
    <property type="entry name" value="REGULATORY COMPONENTS OF SENSORY TRANSDUCTION SYSTEM"/>
    <property type="match status" value="1"/>
</dbReference>
<dbReference type="InterPro" id="IPR050469">
    <property type="entry name" value="Diguanylate_Cyclase"/>
</dbReference>
<accession>A0ABS9QBA1</accession>
<proteinExistence type="predicted"/>
<dbReference type="CDD" id="cd01949">
    <property type="entry name" value="GGDEF"/>
    <property type="match status" value="1"/>
</dbReference>
<feature type="transmembrane region" description="Helical" evidence="3">
    <location>
        <begin position="64"/>
        <end position="86"/>
    </location>
</feature>
<dbReference type="InterPro" id="IPR048533">
    <property type="entry name" value="VUPS"/>
</dbReference>
<dbReference type="SMART" id="SM00267">
    <property type="entry name" value="GGDEF"/>
    <property type="match status" value="1"/>
</dbReference>
<keyword evidence="6" id="KW-1185">Reference proteome</keyword>
<evidence type="ECO:0000256" key="3">
    <source>
        <dbReference type="SAM" id="Phobius"/>
    </source>
</evidence>
<comment type="caution">
    <text evidence="5">The sequence shown here is derived from an EMBL/GenBank/DDBJ whole genome shotgun (WGS) entry which is preliminary data.</text>
</comment>
<keyword evidence="3" id="KW-0472">Membrane</keyword>
<organism evidence="5 6">
    <name type="scientific">Mesorhizobium retamae</name>
    <dbReference type="NCBI Taxonomy" id="2912854"/>
    <lineage>
        <taxon>Bacteria</taxon>
        <taxon>Pseudomonadati</taxon>
        <taxon>Pseudomonadota</taxon>
        <taxon>Alphaproteobacteria</taxon>
        <taxon>Hyphomicrobiales</taxon>
        <taxon>Phyllobacteriaceae</taxon>
        <taxon>Mesorhizobium</taxon>
    </lineage>
</organism>
<gene>
    <name evidence="5" type="ORF">L4923_06655</name>
</gene>
<feature type="transmembrane region" description="Helical" evidence="3">
    <location>
        <begin position="98"/>
        <end position="123"/>
    </location>
</feature>
<evidence type="ECO:0000256" key="1">
    <source>
        <dbReference type="ARBA" id="ARBA00012528"/>
    </source>
</evidence>
<sequence>MFAGKLAFFLLLYIKEDAESMRQPTYGLLIGNLLMVVLALPLNYYSDPAQLAWRQPEMDFINQIGFLMVWGTALLFVDLIGMVLLFERLGAVVTNTILGRMFISLAVVLSFDQLFFYLGLYLVTGAPLSAFYGGWIAKIGSALFFSVMLTLYLRFVEKSPLPVGVRRATDVFDRLTYRHRYEKLVGRIGKDPLTGLQDRGQLDEKGPAMLTEALKSGLPLSLMMIDIDHFKAVNDNHGHAEGDRVLQAVANALLNAKREGDELFRYGGEEFALLCPEASAGAFMLAERMRAAVADTVHPKLNRSVTVSIGIATCPANAKDFRELLMLADAALYEAKGLGRDRASISAMSAGEYR</sequence>
<keyword evidence="3" id="KW-0812">Transmembrane</keyword>
<feature type="transmembrane region" description="Helical" evidence="3">
    <location>
        <begin position="135"/>
        <end position="156"/>
    </location>
</feature>
<dbReference type="EMBL" id="JAKREW010000004">
    <property type="protein sequence ID" value="MCG7504701.1"/>
    <property type="molecule type" value="Genomic_DNA"/>
</dbReference>
<evidence type="ECO:0000256" key="2">
    <source>
        <dbReference type="ARBA" id="ARBA00034247"/>
    </source>
</evidence>
<dbReference type="SUPFAM" id="SSF55073">
    <property type="entry name" value="Nucleotide cyclase"/>
    <property type="match status" value="1"/>
</dbReference>
<protein>
    <recommendedName>
        <fullName evidence="1">diguanylate cyclase</fullName>
        <ecNumber evidence="1">2.7.7.65</ecNumber>
    </recommendedName>
</protein>
<dbReference type="InterPro" id="IPR043128">
    <property type="entry name" value="Rev_trsase/Diguanyl_cyclase"/>
</dbReference>
<evidence type="ECO:0000259" key="4">
    <source>
        <dbReference type="PROSITE" id="PS50887"/>
    </source>
</evidence>
<name>A0ABS9QBA1_9HYPH</name>